<evidence type="ECO:0000256" key="1">
    <source>
        <dbReference type="SAM" id="MobiDB-lite"/>
    </source>
</evidence>
<keyword evidence="3" id="KW-1185">Reference proteome</keyword>
<reference evidence="2 3" key="1">
    <citation type="submission" date="2015-08" db="EMBL/GenBank/DDBJ databases">
        <title>Next Generation Sequencing and Analysis of the Genome of Puccinia sorghi L Schw, the Causal Agent of Maize Common Rust.</title>
        <authorList>
            <person name="Rochi L."/>
            <person name="Burguener G."/>
            <person name="Darino M."/>
            <person name="Turjanski A."/>
            <person name="Kreff E."/>
            <person name="Dieguez M.J."/>
            <person name="Sacco F."/>
        </authorList>
    </citation>
    <scope>NUCLEOTIDE SEQUENCE [LARGE SCALE GENOMIC DNA]</scope>
    <source>
        <strain evidence="2 3">RO10H11247</strain>
    </source>
</reference>
<name>A0A0L6VDH7_9BASI</name>
<dbReference type="SUPFAM" id="SSF53098">
    <property type="entry name" value="Ribonuclease H-like"/>
    <property type="match status" value="1"/>
</dbReference>
<dbReference type="OrthoDB" id="3264316at2759"/>
<feature type="compositionally biased region" description="Polar residues" evidence="1">
    <location>
        <begin position="1"/>
        <end position="17"/>
    </location>
</feature>
<dbReference type="AlphaFoldDB" id="A0A0L6VDH7"/>
<organism evidence="2 3">
    <name type="scientific">Puccinia sorghi</name>
    <dbReference type="NCBI Taxonomy" id="27349"/>
    <lineage>
        <taxon>Eukaryota</taxon>
        <taxon>Fungi</taxon>
        <taxon>Dikarya</taxon>
        <taxon>Basidiomycota</taxon>
        <taxon>Pucciniomycotina</taxon>
        <taxon>Pucciniomycetes</taxon>
        <taxon>Pucciniales</taxon>
        <taxon>Pucciniaceae</taxon>
        <taxon>Puccinia</taxon>
    </lineage>
</organism>
<proteinExistence type="predicted"/>
<dbReference type="Proteomes" id="UP000037035">
    <property type="component" value="Unassembled WGS sequence"/>
</dbReference>
<gene>
    <name evidence="2" type="ORF">VP01_1893g3</name>
</gene>
<dbReference type="VEuPathDB" id="FungiDB:VP01_1893g3"/>
<dbReference type="InterPro" id="IPR012337">
    <property type="entry name" value="RNaseH-like_sf"/>
</dbReference>
<feature type="region of interest" description="Disordered" evidence="1">
    <location>
        <begin position="1"/>
        <end position="21"/>
    </location>
</feature>
<sequence>MIFSNSKIRSQGRATNKNEIESDGTYTEEGGIWFPVNTFHPIYHKMITKIEEYQEDALEYEALVMATLLHPAFHLRFFAPLWPGREKHLLSYCLWYLSSSASSCASEKIFSSESNVCSSGCGSLKSQTIDRGVSIHM</sequence>
<comment type="caution">
    <text evidence="2">The sequence shown here is derived from an EMBL/GenBank/DDBJ whole genome shotgun (WGS) entry which is preliminary data.</text>
</comment>
<accession>A0A0L6VDH7</accession>
<evidence type="ECO:0008006" key="4">
    <source>
        <dbReference type="Google" id="ProtNLM"/>
    </source>
</evidence>
<protein>
    <recommendedName>
        <fullName evidence="4">HAT C-terminal dimerisation domain-containing protein</fullName>
    </recommendedName>
</protein>
<evidence type="ECO:0000313" key="2">
    <source>
        <dbReference type="EMBL" id="KNZ58622.1"/>
    </source>
</evidence>
<dbReference type="EMBL" id="LAVV01006718">
    <property type="protein sequence ID" value="KNZ58622.1"/>
    <property type="molecule type" value="Genomic_DNA"/>
</dbReference>
<evidence type="ECO:0000313" key="3">
    <source>
        <dbReference type="Proteomes" id="UP000037035"/>
    </source>
</evidence>